<gene>
    <name evidence="2" type="ORF">BS50DRAFT_569160</name>
</gene>
<sequence length="194" mass="21379">MTIASIVTPRWVSYSPNGERKASYGLHSHCSAVTGVCDPFPSAHECTKDGYFCNMWRTVGFLISFSVVAELCTLVSFAVIVAGGVQRRSSGWKVVCVLLGFSGAVQCAGMAIVAFLFDHDEHFFEGWFLDVSWTMSTASWVILVLTSAGITASALYLPEENDYETIPDLPLEVEQDDQLQSRIAGWNDGYQDRE</sequence>
<dbReference type="OrthoDB" id="61370at2759"/>
<protein>
    <submittedName>
        <fullName evidence="2">Uncharacterized protein</fullName>
    </submittedName>
</protein>
<evidence type="ECO:0000313" key="3">
    <source>
        <dbReference type="Proteomes" id="UP000240883"/>
    </source>
</evidence>
<feature type="transmembrane region" description="Helical" evidence="1">
    <location>
        <begin position="137"/>
        <end position="157"/>
    </location>
</feature>
<reference evidence="2 3" key="1">
    <citation type="journal article" date="2018" name="Front. Microbiol.">
        <title>Genome-Wide Analysis of Corynespora cassiicola Leaf Fall Disease Putative Effectors.</title>
        <authorList>
            <person name="Lopez D."/>
            <person name="Ribeiro S."/>
            <person name="Label P."/>
            <person name="Fumanal B."/>
            <person name="Venisse J.S."/>
            <person name="Kohler A."/>
            <person name="de Oliveira R.R."/>
            <person name="Labutti K."/>
            <person name="Lipzen A."/>
            <person name="Lail K."/>
            <person name="Bauer D."/>
            <person name="Ohm R.A."/>
            <person name="Barry K.W."/>
            <person name="Spatafora J."/>
            <person name="Grigoriev I.V."/>
            <person name="Martin F.M."/>
            <person name="Pujade-Renaud V."/>
        </authorList>
    </citation>
    <scope>NUCLEOTIDE SEQUENCE [LARGE SCALE GENOMIC DNA]</scope>
    <source>
        <strain evidence="2 3">Philippines</strain>
    </source>
</reference>
<name>A0A2T2P7M8_CORCC</name>
<dbReference type="EMBL" id="KZ678129">
    <property type="protein sequence ID" value="PSN73662.1"/>
    <property type="molecule type" value="Genomic_DNA"/>
</dbReference>
<organism evidence="2 3">
    <name type="scientific">Corynespora cassiicola Philippines</name>
    <dbReference type="NCBI Taxonomy" id="1448308"/>
    <lineage>
        <taxon>Eukaryota</taxon>
        <taxon>Fungi</taxon>
        <taxon>Dikarya</taxon>
        <taxon>Ascomycota</taxon>
        <taxon>Pezizomycotina</taxon>
        <taxon>Dothideomycetes</taxon>
        <taxon>Pleosporomycetidae</taxon>
        <taxon>Pleosporales</taxon>
        <taxon>Corynesporascaceae</taxon>
        <taxon>Corynespora</taxon>
    </lineage>
</organism>
<keyword evidence="3" id="KW-1185">Reference proteome</keyword>
<proteinExistence type="predicted"/>
<feature type="transmembrane region" description="Helical" evidence="1">
    <location>
        <begin position="59"/>
        <end position="82"/>
    </location>
</feature>
<keyword evidence="1" id="KW-1133">Transmembrane helix</keyword>
<dbReference type="Proteomes" id="UP000240883">
    <property type="component" value="Unassembled WGS sequence"/>
</dbReference>
<keyword evidence="1" id="KW-0472">Membrane</keyword>
<accession>A0A2T2P7M8</accession>
<evidence type="ECO:0000313" key="2">
    <source>
        <dbReference type="EMBL" id="PSN73662.1"/>
    </source>
</evidence>
<feature type="transmembrane region" description="Helical" evidence="1">
    <location>
        <begin position="94"/>
        <end position="117"/>
    </location>
</feature>
<keyword evidence="1" id="KW-0812">Transmembrane</keyword>
<dbReference type="AlphaFoldDB" id="A0A2T2P7M8"/>
<evidence type="ECO:0000256" key="1">
    <source>
        <dbReference type="SAM" id="Phobius"/>
    </source>
</evidence>